<dbReference type="InterPro" id="IPR023210">
    <property type="entry name" value="NADP_OxRdtase_dom"/>
</dbReference>
<dbReference type="CDD" id="cd19086">
    <property type="entry name" value="AKR_AKR11C1"/>
    <property type="match status" value="1"/>
</dbReference>
<name>A0A1W1VNG5_9DEIO</name>
<keyword evidence="3" id="KW-1185">Reference proteome</keyword>
<dbReference type="Proteomes" id="UP000192582">
    <property type="component" value="Unassembled WGS sequence"/>
</dbReference>
<feature type="domain" description="NADP-dependent oxidoreductase" evidence="1">
    <location>
        <begin position="16"/>
        <end position="325"/>
    </location>
</feature>
<organism evidence="2 3">
    <name type="scientific">Deinococcus hopiensis KR-140</name>
    <dbReference type="NCBI Taxonomy" id="695939"/>
    <lineage>
        <taxon>Bacteria</taxon>
        <taxon>Thermotogati</taxon>
        <taxon>Deinococcota</taxon>
        <taxon>Deinococci</taxon>
        <taxon>Deinococcales</taxon>
        <taxon>Deinococcaceae</taxon>
        <taxon>Deinococcus</taxon>
    </lineage>
</organism>
<dbReference type="STRING" id="695939.SAMN00790413_02567"/>
<proteinExistence type="predicted"/>
<protein>
    <submittedName>
        <fullName evidence="2">Predicted oxidoreductase</fullName>
    </submittedName>
</protein>
<dbReference type="AlphaFoldDB" id="A0A1W1VNG5"/>
<evidence type="ECO:0000313" key="2">
    <source>
        <dbReference type="EMBL" id="SMB94866.1"/>
    </source>
</evidence>
<dbReference type="PANTHER" id="PTHR43312:SF1">
    <property type="entry name" value="NADP-DEPENDENT OXIDOREDUCTASE DOMAIN-CONTAINING PROTEIN"/>
    <property type="match status" value="1"/>
</dbReference>
<evidence type="ECO:0000313" key="3">
    <source>
        <dbReference type="Proteomes" id="UP000192582"/>
    </source>
</evidence>
<dbReference type="SUPFAM" id="SSF51430">
    <property type="entry name" value="NAD(P)-linked oxidoreductase"/>
    <property type="match status" value="1"/>
</dbReference>
<sequence>MEYRKLLGTDLTVSAVGFGVWTVGTTWWGVKDEDMAVRLLRRAFELGITFFDNADTYASGRAEELQRRALGDVRDQLVIGTKFGYDIYNHPERPGQQERPHDWTPAYLRKALEGSLTRLGTDRIDYYQLHNPRLDAIQQDDLWAELEALKAEGLILAYGTALGPALNERQIEEGFASIRTRCAPTQIIYNLLEQVLGEQILPVAEQEGVGVMARVPHASGLLEGYMTLDTEFEPGDHRNWRMTTNARRKAWMEDGLKKVEQLDAQFVQGRGRTIGQLALQFALRSPAMASVLPNIYSLENLEEYAASFDAVPLGDDEYSGLQKLYKANFGMETDLRGQAVAG</sequence>
<accession>A0A1W1VNG5</accession>
<dbReference type="PANTHER" id="PTHR43312">
    <property type="entry name" value="D-THREO-ALDOSE 1-DEHYDROGENASE"/>
    <property type="match status" value="1"/>
</dbReference>
<dbReference type="RefSeq" id="WP_084049807.1">
    <property type="nucleotide sequence ID" value="NZ_FWWU01000009.1"/>
</dbReference>
<dbReference type="InterPro" id="IPR036812">
    <property type="entry name" value="NAD(P)_OxRdtase_dom_sf"/>
</dbReference>
<evidence type="ECO:0000259" key="1">
    <source>
        <dbReference type="Pfam" id="PF00248"/>
    </source>
</evidence>
<reference evidence="2 3" key="1">
    <citation type="submission" date="2017-04" db="EMBL/GenBank/DDBJ databases">
        <authorList>
            <person name="Afonso C.L."/>
            <person name="Miller P.J."/>
            <person name="Scott M.A."/>
            <person name="Spackman E."/>
            <person name="Goraichik I."/>
            <person name="Dimitrov K.M."/>
            <person name="Suarez D.L."/>
            <person name="Swayne D.E."/>
        </authorList>
    </citation>
    <scope>NUCLEOTIDE SEQUENCE [LARGE SCALE GENOMIC DNA]</scope>
    <source>
        <strain evidence="2 3">KR-140</strain>
    </source>
</reference>
<dbReference type="Gene3D" id="3.20.20.100">
    <property type="entry name" value="NADP-dependent oxidoreductase domain"/>
    <property type="match status" value="1"/>
</dbReference>
<dbReference type="InterPro" id="IPR053135">
    <property type="entry name" value="AKR2_Oxidoreductase"/>
</dbReference>
<gene>
    <name evidence="2" type="ORF">SAMN00790413_02567</name>
</gene>
<dbReference type="OrthoDB" id="9773828at2"/>
<dbReference type="Pfam" id="PF00248">
    <property type="entry name" value="Aldo_ket_red"/>
    <property type="match status" value="1"/>
</dbReference>
<dbReference type="EMBL" id="FWWU01000009">
    <property type="protein sequence ID" value="SMB94866.1"/>
    <property type="molecule type" value="Genomic_DNA"/>
</dbReference>